<name>A5KP89_9FIRM</name>
<dbReference type="EMBL" id="AAVP02000011">
    <property type="protein sequence ID" value="EDK23771.1"/>
    <property type="molecule type" value="Genomic_DNA"/>
</dbReference>
<gene>
    <name evidence="2" type="ORF">RUMTOR_02073</name>
</gene>
<feature type="region of interest" description="Disordered" evidence="1">
    <location>
        <begin position="1"/>
        <end position="30"/>
    </location>
</feature>
<organism evidence="2 3">
    <name type="scientific">[Ruminococcus] torques ATCC 27756</name>
    <dbReference type="NCBI Taxonomy" id="411460"/>
    <lineage>
        <taxon>Bacteria</taxon>
        <taxon>Bacillati</taxon>
        <taxon>Bacillota</taxon>
        <taxon>Clostridia</taxon>
        <taxon>Lachnospirales</taxon>
        <taxon>Lachnospiraceae</taxon>
        <taxon>Mediterraneibacter</taxon>
    </lineage>
</organism>
<proteinExistence type="predicted"/>
<accession>A5KP89</accession>
<comment type="caution">
    <text evidence="2">The sequence shown here is derived from an EMBL/GenBank/DDBJ whole genome shotgun (WGS) entry which is preliminary data.</text>
</comment>
<dbReference type="HOGENOM" id="CLU_2208161_0_0_9"/>
<dbReference type="PaxDb" id="411460-RUMTOR_02073"/>
<protein>
    <submittedName>
        <fullName evidence="2">Uncharacterized protein</fullName>
    </submittedName>
</protein>
<dbReference type="AlphaFoldDB" id="A5KP89"/>
<reference evidence="2 3" key="1">
    <citation type="submission" date="2007-03" db="EMBL/GenBank/DDBJ databases">
        <authorList>
            <person name="Fulton L."/>
            <person name="Clifton S."/>
            <person name="Fulton B."/>
            <person name="Xu J."/>
            <person name="Minx P."/>
            <person name="Pepin K.H."/>
            <person name="Johnson M."/>
            <person name="Thiruvilangam P."/>
            <person name="Bhonagiri V."/>
            <person name="Nash W.E."/>
            <person name="Mardis E.R."/>
            <person name="Wilson R.K."/>
        </authorList>
    </citation>
    <scope>NUCLEOTIDE SEQUENCE [LARGE SCALE GENOMIC DNA]</scope>
    <source>
        <strain evidence="2 3">ATCC 27756</strain>
    </source>
</reference>
<evidence type="ECO:0000313" key="2">
    <source>
        <dbReference type="EMBL" id="EDK23771.1"/>
    </source>
</evidence>
<evidence type="ECO:0000256" key="1">
    <source>
        <dbReference type="SAM" id="MobiDB-lite"/>
    </source>
</evidence>
<evidence type="ECO:0000313" key="3">
    <source>
        <dbReference type="Proteomes" id="UP000003577"/>
    </source>
</evidence>
<dbReference type="RefSeq" id="WP_004846301.1">
    <property type="nucleotide sequence ID" value="NZ_DS264349.1"/>
</dbReference>
<feature type="compositionally biased region" description="Basic and acidic residues" evidence="1">
    <location>
        <begin position="1"/>
        <end position="16"/>
    </location>
</feature>
<reference evidence="2 3" key="2">
    <citation type="submission" date="2007-04" db="EMBL/GenBank/DDBJ databases">
        <title>Draft genome sequence of Ruminococcus torques (ATCC 27756).</title>
        <authorList>
            <person name="Sudarsanam P."/>
            <person name="Ley R."/>
            <person name="Guruge J."/>
            <person name="Turnbaugh P.J."/>
            <person name="Mahowald M."/>
            <person name="Liep D."/>
            <person name="Gordon J."/>
        </authorList>
    </citation>
    <scope>NUCLEOTIDE SEQUENCE [LARGE SCALE GENOMIC DNA]</scope>
    <source>
        <strain evidence="2 3">ATCC 27756</strain>
    </source>
</reference>
<sequence>MNTGRNRRDKEERHEPSVGTNDADPEGQHADQLRKIYFPIAESWKLIREFCDATGTPVECFKVHERAQDIYERSDKTQFATEIVSATVNLIDRLMRENGGTAKEWRK</sequence>
<dbReference type="Proteomes" id="UP000003577">
    <property type="component" value="Unassembled WGS sequence"/>
</dbReference>